<feature type="region of interest" description="Disordered" evidence="1">
    <location>
        <begin position="73"/>
        <end position="131"/>
    </location>
</feature>
<accession>A0A845A5U3</accession>
<dbReference type="Proteomes" id="UP000460561">
    <property type="component" value="Unassembled WGS sequence"/>
</dbReference>
<reference evidence="4 5" key="1">
    <citation type="submission" date="2019-12" db="EMBL/GenBank/DDBJ databases">
        <title>Genomic-based taxomic classification of the family Erythrobacteraceae.</title>
        <authorList>
            <person name="Xu L."/>
        </authorList>
    </citation>
    <scope>NUCLEOTIDE SEQUENCE [LARGE SCALE GENOMIC DNA]</scope>
    <source>
        <strain evidence="4 5">DSM 18604</strain>
    </source>
</reference>
<organism evidence="4 5">
    <name type="scientific">Altericroceibacterium indicum</name>
    <dbReference type="NCBI Taxonomy" id="374177"/>
    <lineage>
        <taxon>Bacteria</taxon>
        <taxon>Pseudomonadati</taxon>
        <taxon>Pseudomonadota</taxon>
        <taxon>Alphaproteobacteria</taxon>
        <taxon>Sphingomonadales</taxon>
        <taxon>Erythrobacteraceae</taxon>
        <taxon>Altericroceibacterium</taxon>
    </lineage>
</organism>
<dbReference type="InterPro" id="IPR007730">
    <property type="entry name" value="SPOR-like_dom"/>
</dbReference>
<dbReference type="AlphaFoldDB" id="A0A845A5U3"/>
<proteinExistence type="predicted"/>
<evidence type="ECO:0000313" key="4">
    <source>
        <dbReference type="EMBL" id="MXP25712.1"/>
    </source>
</evidence>
<evidence type="ECO:0000256" key="1">
    <source>
        <dbReference type="SAM" id="MobiDB-lite"/>
    </source>
</evidence>
<keyword evidence="5" id="KW-1185">Reference proteome</keyword>
<dbReference type="GO" id="GO:0042834">
    <property type="term" value="F:peptidoglycan binding"/>
    <property type="evidence" value="ECO:0007669"/>
    <property type="project" value="InterPro"/>
</dbReference>
<keyword evidence="2" id="KW-1133">Transmembrane helix</keyword>
<gene>
    <name evidence="4" type="ORF">GRI39_06605</name>
</gene>
<comment type="caution">
    <text evidence="4">The sequence shown here is derived from an EMBL/GenBank/DDBJ whole genome shotgun (WGS) entry which is preliminary data.</text>
</comment>
<keyword evidence="2" id="KW-0472">Membrane</keyword>
<evidence type="ECO:0000259" key="3">
    <source>
        <dbReference type="PROSITE" id="PS51724"/>
    </source>
</evidence>
<keyword evidence="2" id="KW-0812">Transmembrane</keyword>
<name>A0A845A5U3_9SPHN</name>
<dbReference type="OrthoDB" id="7390714at2"/>
<feature type="compositionally biased region" description="Basic and acidic residues" evidence="1">
    <location>
        <begin position="109"/>
        <end position="120"/>
    </location>
</feature>
<evidence type="ECO:0000313" key="5">
    <source>
        <dbReference type="Proteomes" id="UP000460561"/>
    </source>
</evidence>
<dbReference type="PROSITE" id="PS51724">
    <property type="entry name" value="SPOR"/>
    <property type="match status" value="1"/>
</dbReference>
<protein>
    <submittedName>
        <fullName evidence="4">SPOR domain-containing protein</fullName>
    </submittedName>
</protein>
<sequence>MMNLGDPSRDAMAFGDDERLPWLEADEEEDAGAIDSTRLIGFVLAGFLLIVVIVGGLWWYFHASDDTTLVADGSTIEAPKGPYKTKPKDPGGMTFQGTGDTSFAVGEGQTREGRVAERPMDPAPQPVSGEGEKRTAIAADSSESVSGVGVQVGAYVTKETAQQGWVELVRRYPALHGVRHRIVEGQADIGHVFRLQAVAATHAEANTLCNTLKTQGAACQVKF</sequence>
<feature type="transmembrane region" description="Helical" evidence="2">
    <location>
        <begin position="39"/>
        <end position="61"/>
    </location>
</feature>
<feature type="domain" description="SPOR" evidence="3">
    <location>
        <begin position="142"/>
        <end position="223"/>
    </location>
</feature>
<evidence type="ECO:0000256" key="2">
    <source>
        <dbReference type="SAM" id="Phobius"/>
    </source>
</evidence>
<dbReference type="EMBL" id="WTYQ01000002">
    <property type="protein sequence ID" value="MXP25712.1"/>
    <property type="molecule type" value="Genomic_DNA"/>
</dbReference>